<keyword evidence="4" id="KW-1185">Reference proteome</keyword>
<gene>
    <name evidence="3" type="ORF">SAMN04489860_1826</name>
</gene>
<name>A0A1H1T9C2_9CELL</name>
<dbReference type="STRING" id="545619.SAMN04489860_1826"/>
<proteinExistence type="predicted"/>
<dbReference type="RefSeq" id="WP_029253327.1">
    <property type="nucleotide sequence ID" value="NZ_LT629776.1"/>
</dbReference>
<dbReference type="AlphaFoldDB" id="A0A1H1T9C2"/>
<sequence>MVDSTSTQPVADYLPPTVPPDNHGHTTASWTSMIGIMLGSLITAVGLVVATPWLSWVGLAVVLIAVVVGGVMRAMGYGQAPARKS</sequence>
<evidence type="ECO:0000313" key="4">
    <source>
        <dbReference type="Proteomes" id="UP000185663"/>
    </source>
</evidence>
<feature type="transmembrane region" description="Helical" evidence="2">
    <location>
        <begin position="30"/>
        <end position="50"/>
    </location>
</feature>
<feature type="transmembrane region" description="Helical" evidence="2">
    <location>
        <begin position="56"/>
        <end position="75"/>
    </location>
</feature>
<protein>
    <submittedName>
        <fullName evidence="3">Uncharacterized protein</fullName>
    </submittedName>
</protein>
<organism evidence="3 4">
    <name type="scientific">Paraoerskovia marina</name>
    <dbReference type="NCBI Taxonomy" id="545619"/>
    <lineage>
        <taxon>Bacteria</taxon>
        <taxon>Bacillati</taxon>
        <taxon>Actinomycetota</taxon>
        <taxon>Actinomycetes</taxon>
        <taxon>Micrococcales</taxon>
        <taxon>Cellulomonadaceae</taxon>
        <taxon>Paraoerskovia</taxon>
    </lineage>
</organism>
<dbReference type="OrthoDB" id="5149710at2"/>
<dbReference type="EMBL" id="LT629776">
    <property type="protein sequence ID" value="SDS56209.1"/>
    <property type="molecule type" value="Genomic_DNA"/>
</dbReference>
<keyword evidence="2" id="KW-0472">Membrane</keyword>
<dbReference type="Proteomes" id="UP000185663">
    <property type="component" value="Chromosome I"/>
</dbReference>
<feature type="region of interest" description="Disordered" evidence="1">
    <location>
        <begin position="1"/>
        <end position="22"/>
    </location>
</feature>
<keyword evidence="2" id="KW-0812">Transmembrane</keyword>
<evidence type="ECO:0000313" key="3">
    <source>
        <dbReference type="EMBL" id="SDS56209.1"/>
    </source>
</evidence>
<evidence type="ECO:0000256" key="1">
    <source>
        <dbReference type="SAM" id="MobiDB-lite"/>
    </source>
</evidence>
<accession>A0A1H1T9C2</accession>
<keyword evidence="2" id="KW-1133">Transmembrane helix</keyword>
<reference evidence="3 4" key="1">
    <citation type="submission" date="2016-10" db="EMBL/GenBank/DDBJ databases">
        <authorList>
            <person name="de Groot N.N."/>
        </authorList>
    </citation>
    <scope>NUCLEOTIDE SEQUENCE [LARGE SCALE GENOMIC DNA]</scope>
    <source>
        <strain evidence="3 4">DSM 22126</strain>
    </source>
</reference>
<dbReference type="eggNOG" id="ENOG5033KAJ">
    <property type="taxonomic scope" value="Bacteria"/>
</dbReference>
<evidence type="ECO:0000256" key="2">
    <source>
        <dbReference type="SAM" id="Phobius"/>
    </source>
</evidence>
<dbReference type="NCBIfam" id="NF041681">
    <property type="entry name" value="HGxxPAAW"/>
    <property type="match status" value="1"/>
</dbReference>